<keyword evidence="2" id="KW-1185">Reference proteome</keyword>
<proteinExistence type="predicted"/>
<reference evidence="1" key="1">
    <citation type="submission" date="2023-07" db="EMBL/GenBank/DDBJ databases">
        <title>Sorghum-associated microbial communities from plants grown in Nebraska, USA.</title>
        <authorList>
            <person name="Schachtman D."/>
        </authorList>
    </citation>
    <scope>NUCLEOTIDE SEQUENCE</scope>
    <source>
        <strain evidence="1">2697</strain>
    </source>
</reference>
<protein>
    <submittedName>
        <fullName evidence="1">Uncharacterized protein</fullName>
    </submittedName>
</protein>
<evidence type="ECO:0000313" key="1">
    <source>
        <dbReference type="EMBL" id="MDR6786113.1"/>
    </source>
</evidence>
<dbReference type="Proteomes" id="UP001246858">
    <property type="component" value="Unassembled WGS sequence"/>
</dbReference>
<sequence>MKRIYFNLFSTVLLLLVMSSCKKDTVKPGQGTSRLNIVNLITVDSDLLVNFNGTGLSSKTKFYKQLYSLYYRNNQFTASYIGQQKLGLYRPADTVQGGKPLFNLILNLRVNTMNTLFLTGTEQAPDTLFTTNQLPYHVPADSTMGIRFVNVSLGGNPVSVNLAGQANGSAAANLPYKSATGYKNYATRSAIASYTFEFRDGVTGELLATHKLDGINAIGTPDTGGPNRWLNNNITLALYGAPGNKQLLMLMESR</sequence>
<name>A0ACC6L403_9SPHI</name>
<accession>A0ACC6L403</accession>
<organism evidence="1 2">
    <name type="scientific">Pedobacter africanus</name>
    <dbReference type="NCBI Taxonomy" id="151894"/>
    <lineage>
        <taxon>Bacteria</taxon>
        <taxon>Pseudomonadati</taxon>
        <taxon>Bacteroidota</taxon>
        <taxon>Sphingobacteriia</taxon>
        <taxon>Sphingobacteriales</taxon>
        <taxon>Sphingobacteriaceae</taxon>
        <taxon>Pedobacter</taxon>
    </lineage>
</organism>
<gene>
    <name evidence="1" type="ORF">J2X78_004706</name>
</gene>
<evidence type="ECO:0000313" key="2">
    <source>
        <dbReference type="Proteomes" id="UP001246858"/>
    </source>
</evidence>
<dbReference type="EMBL" id="JAVDTF010000006">
    <property type="protein sequence ID" value="MDR6786113.1"/>
    <property type="molecule type" value="Genomic_DNA"/>
</dbReference>
<comment type="caution">
    <text evidence="1">The sequence shown here is derived from an EMBL/GenBank/DDBJ whole genome shotgun (WGS) entry which is preliminary data.</text>
</comment>